<comment type="caution">
    <text evidence="1">The sequence shown here is derived from an EMBL/GenBank/DDBJ whole genome shotgun (WGS) entry which is preliminary data.</text>
</comment>
<gene>
    <name evidence="1" type="ORF">A3D04_00935</name>
</gene>
<evidence type="ECO:0000313" key="2">
    <source>
        <dbReference type="Proteomes" id="UP000177369"/>
    </source>
</evidence>
<dbReference type="Proteomes" id="UP000177369">
    <property type="component" value="Unassembled WGS sequence"/>
</dbReference>
<organism evidence="1 2">
    <name type="scientific">Candidatus Curtissbacteria bacterium RIFCSPHIGHO2_02_FULL_40_16b</name>
    <dbReference type="NCBI Taxonomy" id="1797714"/>
    <lineage>
        <taxon>Bacteria</taxon>
        <taxon>Candidatus Curtissiibacteriota</taxon>
    </lineage>
</organism>
<dbReference type="AlphaFoldDB" id="A0A1F5G9E0"/>
<accession>A0A1F5G9E0</accession>
<dbReference type="STRING" id="1797714.A3D04_00935"/>
<dbReference type="EMBL" id="MFBD01000028">
    <property type="protein sequence ID" value="OGD88459.1"/>
    <property type="molecule type" value="Genomic_DNA"/>
</dbReference>
<evidence type="ECO:0000313" key="1">
    <source>
        <dbReference type="EMBL" id="OGD88459.1"/>
    </source>
</evidence>
<sequence length="177" mass="20255">MNQEAKPFSSLLQESIELEISSLQERPESVVAAFNENERVARELALFEHLGKTAHFLGERLGLESRINNDNQRPEIIDPETMKTRLIGDRPEYVLDLEWQFDGKERRFKLVVADDGKQVRIIEGNNPAETVDSIQDGQLNYEGVHQKISEVLFIVLNSDFSVFRTKPEEKKSAQTAL</sequence>
<proteinExistence type="predicted"/>
<reference evidence="1 2" key="1">
    <citation type="journal article" date="2016" name="Nat. Commun.">
        <title>Thousands of microbial genomes shed light on interconnected biogeochemical processes in an aquifer system.</title>
        <authorList>
            <person name="Anantharaman K."/>
            <person name="Brown C.T."/>
            <person name="Hug L.A."/>
            <person name="Sharon I."/>
            <person name="Castelle C.J."/>
            <person name="Probst A.J."/>
            <person name="Thomas B.C."/>
            <person name="Singh A."/>
            <person name="Wilkins M.J."/>
            <person name="Karaoz U."/>
            <person name="Brodie E.L."/>
            <person name="Williams K.H."/>
            <person name="Hubbard S.S."/>
            <person name="Banfield J.F."/>
        </authorList>
    </citation>
    <scope>NUCLEOTIDE SEQUENCE [LARGE SCALE GENOMIC DNA]</scope>
</reference>
<protein>
    <submittedName>
        <fullName evidence="1">Uncharacterized protein</fullName>
    </submittedName>
</protein>
<name>A0A1F5G9E0_9BACT</name>